<dbReference type="InterPro" id="IPR027417">
    <property type="entry name" value="P-loop_NTPase"/>
</dbReference>
<dbReference type="GO" id="GO:0006355">
    <property type="term" value="P:regulation of DNA-templated transcription"/>
    <property type="evidence" value="ECO:0007669"/>
    <property type="project" value="InterPro"/>
</dbReference>
<dbReference type="InterPro" id="IPR025944">
    <property type="entry name" value="Sigma_54_int_dom_CS"/>
</dbReference>
<dbReference type="InterPro" id="IPR013656">
    <property type="entry name" value="PAS_4"/>
</dbReference>
<keyword evidence="6" id="KW-0804">Transcription</keyword>
<dbReference type="InterPro" id="IPR002197">
    <property type="entry name" value="HTH_Fis"/>
</dbReference>
<dbReference type="CDD" id="cd00009">
    <property type="entry name" value="AAA"/>
    <property type="match status" value="1"/>
</dbReference>
<keyword evidence="2" id="KW-0808">Transferase</keyword>
<dbReference type="Proteomes" id="UP000183772">
    <property type="component" value="Chromosome I"/>
</dbReference>
<evidence type="ECO:0000256" key="6">
    <source>
        <dbReference type="ARBA" id="ARBA00023163"/>
    </source>
</evidence>
<evidence type="ECO:0000256" key="1">
    <source>
        <dbReference type="ARBA" id="ARBA00022741"/>
    </source>
</evidence>
<evidence type="ECO:0000256" key="4">
    <source>
        <dbReference type="ARBA" id="ARBA00023015"/>
    </source>
</evidence>
<keyword evidence="4" id="KW-0805">Transcription regulation</keyword>
<dbReference type="PRINTS" id="PR01590">
    <property type="entry name" value="HTHFIS"/>
</dbReference>
<dbReference type="Pfam" id="PF02954">
    <property type="entry name" value="HTH_8"/>
    <property type="match status" value="1"/>
</dbReference>
<name>A0AAX2DG97_9PSED</name>
<keyword evidence="2" id="KW-0418">Kinase</keyword>
<evidence type="ECO:0000313" key="9">
    <source>
        <dbReference type="Proteomes" id="UP000183772"/>
    </source>
</evidence>
<dbReference type="PROSITE" id="PS00675">
    <property type="entry name" value="SIGMA54_INTERACT_1"/>
    <property type="match status" value="1"/>
</dbReference>
<evidence type="ECO:0000313" key="8">
    <source>
        <dbReference type="EMBL" id="SDU67369.1"/>
    </source>
</evidence>
<protein>
    <submittedName>
        <fullName evidence="8">Transcriptional regulator containing PAS, AAA-type ATPase, and DNA-binding Fis domains</fullName>
    </submittedName>
</protein>
<dbReference type="InterPro" id="IPR003593">
    <property type="entry name" value="AAA+_ATPase"/>
</dbReference>
<dbReference type="Gene3D" id="1.10.10.60">
    <property type="entry name" value="Homeodomain-like"/>
    <property type="match status" value="1"/>
</dbReference>
<keyword evidence="9" id="KW-1185">Reference proteome</keyword>
<reference evidence="8 9" key="1">
    <citation type="submission" date="2016-10" db="EMBL/GenBank/DDBJ databases">
        <authorList>
            <person name="Varghese N."/>
            <person name="Submissions S."/>
        </authorList>
    </citation>
    <scope>NUCLEOTIDE SEQUENCE [LARGE SCALE GENOMIC DNA]</scope>
    <source>
        <strain evidence="8 9">DSM 16733</strain>
    </source>
</reference>
<dbReference type="FunFam" id="3.40.50.300:FF:000006">
    <property type="entry name" value="DNA-binding transcriptional regulator NtrC"/>
    <property type="match status" value="1"/>
</dbReference>
<evidence type="ECO:0000259" key="7">
    <source>
        <dbReference type="PROSITE" id="PS50045"/>
    </source>
</evidence>
<keyword evidence="1" id="KW-0547">Nucleotide-binding</keyword>
<dbReference type="Pfam" id="PF00158">
    <property type="entry name" value="Sigma54_activat"/>
    <property type="match status" value="1"/>
</dbReference>
<dbReference type="GO" id="GO:0005524">
    <property type="term" value="F:ATP binding"/>
    <property type="evidence" value="ECO:0007669"/>
    <property type="project" value="UniProtKB-KW"/>
</dbReference>
<dbReference type="PROSITE" id="PS00676">
    <property type="entry name" value="SIGMA54_INTERACT_2"/>
    <property type="match status" value="1"/>
</dbReference>
<dbReference type="SUPFAM" id="SSF55785">
    <property type="entry name" value="PYP-like sensor domain (PAS domain)"/>
    <property type="match status" value="1"/>
</dbReference>
<evidence type="ECO:0000256" key="2">
    <source>
        <dbReference type="ARBA" id="ARBA00022777"/>
    </source>
</evidence>
<dbReference type="AlphaFoldDB" id="A0AAX2DG97"/>
<dbReference type="PANTHER" id="PTHR32071:SF99">
    <property type="entry name" value="TRANSCRIPTIONAL REGULATORY PROTEIN"/>
    <property type="match status" value="1"/>
</dbReference>
<accession>A0AAX2DG97</accession>
<evidence type="ECO:0000256" key="3">
    <source>
        <dbReference type="ARBA" id="ARBA00022840"/>
    </source>
</evidence>
<dbReference type="InterPro" id="IPR025662">
    <property type="entry name" value="Sigma_54_int_dom_ATP-bd_1"/>
</dbReference>
<dbReference type="GO" id="GO:0016301">
    <property type="term" value="F:kinase activity"/>
    <property type="evidence" value="ECO:0007669"/>
    <property type="project" value="UniProtKB-KW"/>
</dbReference>
<dbReference type="SUPFAM" id="SSF52540">
    <property type="entry name" value="P-loop containing nucleoside triphosphate hydrolases"/>
    <property type="match status" value="1"/>
</dbReference>
<dbReference type="InterPro" id="IPR002078">
    <property type="entry name" value="Sigma_54_int"/>
</dbReference>
<dbReference type="Pfam" id="PF25601">
    <property type="entry name" value="AAA_lid_14"/>
    <property type="match status" value="1"/>
</dbReference>
<dbReference type="SMART" id="SM00382">
    <property type="entry name" value="AAA"/>
    <property type="match status" value="1"/>
</dbReference>
<dbReference type="SUPFAM" id="SSF46689">
    <property type="entry name" value="Homeodomain-like"/>
    <property type="match status" value="1"/>
</dbReference>
<keyword evidence="3" id="KW-0067">ATP-binding</keyword>
<dbReference type="EMBL" id="LT629790">
    <property type="protein sequence ID" value="SDU67369.1"/>
    <property type="molecule type" value="Genomic_DNA"/>
</dbReference>
<dbReference type="PROSITE" id="PS50045">
    <property type="entry name" value="SIGMA54_INTERACT_4"/>
    <property type="match status" value="1"/>
</dbReference>
<proteinExistence type="predicted"/>
<gene>
    <name evidence="8" type="ORF">SAMN05216476_4203</name>
</gene>
<dbReference type="Gene3D" id="3.30.450.20">
    <property type="entry name" value="PAS domain"/>
    <property type="match status" value="1"/>
</dbReference>
<dbReference type="PROSITE" id="PS00688">
    <property type="entry name" value="SIGMA54_INTERACT_3"/>
    <property type="match status" value="1"/>
</dbReference>
<dbReference type="InterPro" id="IPR058031">
    <property type="entry name" value="AAA_lid_NorR"/>
</dbReference>
<dbReference type="Gene3D" id="1.10.8.60">
    <property type="match status" value="1"/>
</dbReference>
<keyword evidence="5 8" id="KW-0238">DNA-binding</keyword>
<sequence>MSAILIEWIYGIMPLATDSPEDATPSPFWECPMRPTENLKDYQRVRTLAIRSLFEIIEQSSEGTVIVDRDANIVWMNERYARRFGLNSAQEAIGRACESVIPGSLLREVVRTGRPILLDMQEMPKEPLVVMRLPIHDSAGAVIGAIGFALFGELHSLSPMLKRYQSMQEELASTRSLLRARQTKYNFAHFIGTSSAGLEVKRRARRSASTDSPVLLLGETGTGKELLAQAIHSASPRAHKAFVSINSAAIPESLLEAEFFGTAPGAFTGADRKGRAGKLQIAHGGTLFLDEIGDMPLPLQSKLLRVLQEKEYEPVGSNEVLQSDVRVIAATSMDLEAAIKRGEFRADLYYRLNVLPIQVPPLRERLDDLPALSEAILEDLRSQHELNPDALDLLGQHAWPGNIRELRNVLERAALLSDNLQLTAADIRAAIGTFTPVTRTASPSLELQPQETFSQARARFDRQLIETTLAQCGGKVIEAAERLGLGRSTLYKKMVALGIAESQ</sequence>
<organism evidence="8 9">
    <name type="scientific">Pseudomonas mediterranea</name>
    <dbReference type="NCBI Taxonomy" id="183795"/>
    <lineage>
        <taxon>Bacteria</taxon>
        <taxon>Pseudomonadati</taxon>
        <taxon>Pseudomonadota</taxon>
        <taxon>Gammaproteobacteria</taxon>
        <taxon>Pseudomonadales</taxon>
        <taxon>Pseudomonadaceae</taxon>
        <taxon>Pseudomonas</taxon>
    </lineage>
</organism>
<dbReference type="InterPro" id="IPR000014">
    <property type="entry name" value="PAS"/>
</dbReference>
<dbReference type="Pfam" id="PF08448">
    <property type="entry name" value="PAS_4"/>
    <property type="match status" value="1"/>
</dbReference>
<dbReference type="InterPro" id="IPR025943">
    <property type="entry name" value="Sigma_54_int_dom_ATP-bd_2"/>
</dbReference>
<dbReference type="InterPro" id="IPR009057">
    <property type="entry name" value="Homeodomain-like_sf"/>
</dbReference>
<dbReference type="GO" id="GO:0043565">
    <property type="term" value="F:sequence-specific DNA binding"/>
    <property type="evidence" value="ECO:0007669"/>
    <property type="project" value="InterPro"/>
</dbReference>
<dbReference type="CDD" id="cd00130">
    <property type="entry name" value="PAS"/>
    <property type="match status" value="1"/>
</dbReference>
<feature type="domain" description="Sigma-54 factor interaction" evidence="7">
    <location>
        <begin position="190"/>
        <end position="415"/>
    </location>
</feature>
<dbReference type="PANTHER" id="PTHR32071">
    <property type="entry name" value="TRANSCRIPTIONAL REGULATORY PROTEIN"/>
    <property type="match status" value="1"/>
</dbReference>
<dbReference type="Gene3D" id="3.40.50.300">
    <property type="entry name" value="P-loop containing nucleotide triphosphate hydrolases"/>
    <property type="match status" value="1"/>
</dbReference>
<dbReference type="InterPro" id="IPR035965">
    <property type="entry name" value="PAS-like_dom_sf"/>
</dbReference>
<evidence type="ECO:0000256" key="5">
    <source>
        <dbReference type="ARBA" id="ARBA00023125"/>
    </source>
</evidence>